<gene>
    <name evidence="2" type="ORF">PIB30_042887</name>
</gene>
<dbReference type="Proteomes" id="UP001341840">
    <property type="component" value="Unassembled WGS sequence"/>
</dbReference>
<evidence type="ECO:0000256" key="1">
    <source>
        <dbReference type="SAM" id="MobiDB-lite"/>
    </source>
</evidence>
<proteinExistence type="predicted"/>
<comment type="caution">
    <text evidence="2">The sequence shown here is derived from an EMBL/GenBank/DDBJ whole genome shotgun (WGS) entry which is preliminary data.</text>
</comment>
<feature type="compositionally biased region" description="Low complexity" evidence="1">
    <location>
        <begin position="82"/>
        <end position="104"/>
    </location>
</feature>
<sequence length="104" mass="11882">MNLGVEFTPFSPHKQDQEFRRAPISDSEYTNVILDGLSDEYHPFITSVNNRETPLSIPDLEALLMTEEKLLERLKKPDTSMVQVNVTQSSNTNSNNRNKNSDNQ</sequence>
<name>A0ABU6RFZ2_9FABA</name>
<dbReference type="EMBL" id="JASCZI010030455">
    <property type="protein sequence ID" value="MED6122759.1"/>
    <property type="molecule type" value="Genomic_DNA"/>
</dbReference>
<evidence type="ECO:0000313" key="3">
    <source>
        <dbReference type="Proteomes" id="UP001341840"/>
    </source>
</evidence>
<keyword evidence="3" id="KW-1185">Reference proteome</keyword>
<evidence type="ECO:0000313" key="2">
    <source>
        <dbReference type="EMBL" id="MED6122759.1"/>
    </source>
</evidence>
<reference evidence="2 3" key="1">
    <citation type="journal article" date="2023" name="Plants (Basel)">
        <title>Bridging the Gap: Combining Genomics and Transcriptomics Approaches to Understand Stylosanthes scabra, an Orphan Legume from the Brazilian Caatinga.</title>
        <authorList>
            <person name="Ferreira-Neto J.R.C."/>
            <person name="da Silva M.D."/>
            <person name="Binneck E."/>
            <person name="de Melo N.F."/>
            <person name="da Silva R.H."/>
            <person name="de Melo A.L.T.M."/>
            <person name="Pandolfi V."/>
            <person name="Bustamante F.O."/>
            <person name="Brasileiro-Vidal A.C."/>
            <person name="Benko-Iseppon A.M."/>
        </authorList>
    </citation>
    <scope>NUCLEOTIDE SEQUENCE [LARGE SCALE GENOMIC DNA]</scope>
    <source>
        <tissue evidence="2">Leaves</tissue>
    </source>
</reference>
<dbReference type="PANTHER" id="PTHR47481">
    <property type="match status" value="1"/>
</dbReference>
<feature type="region of interest" description="Disordered" evidence="1">
    <location>
        <begin position="76"/>
        <end position="104"/>
    </location>
</feature>
<organism evidence="2 3">
    <name type="scientific">Stylosanthes scabra</name>
    <dbReference type="NCBI Taxonomy" id="79078"/>
    <lineage>
        <taxon>Eukaryota</taxon>
        <taxon>Viridiplantae</taxon>
        <taxon>Streptophyta</taxon>
        <taxon>Embryophyta</taxon>
        <taxon>Tracheophyta</taxon>
        <taxon>Spermatophyta</taxon>
        <taxon>Magnoliopsida</taxon>
        <taxon>eudicotyledons</taxon>
        <taxon>Gunneridae</taxon>
        <taxon>Pentapetalae</taxon>
        <taxon>rosids</taxon>
        <taxon>fabids</taxon>
        <taxon>Fabales</taxon>
        <taxon>Fabaceae</taxon>
        <taxon>Papilionoideae</taxon>
        <taxon>50 kb inversion clade</taxon>
        <taxon>dalbergioids sensu lato</taxon>
        <taxon>Dalbergieae</taxon>
        <taxon>Pterocarpus clade</taxon>
        <taxon>Stylosanthes</taxon>
    </lineage>
</organism>
<protein>
    <submittedName>
        <fullName evidence="2">Uncharacterized protein</fullName>
    </submittedName>
</protein>
<accession>A0ABU6RFZ2</accession>
<dbReference type="PANTHER" id="PTHR47481:SF30">
    <property type="entry name" value="CCHC-TYPE DOMAIN-CONTAINING PROTEIN"/>
    <property type="match status" value="1"/>
</dbReference>